<proteinExistence type="predicted"/>
<dbReference type="EMBL" id="JABFTP020000001">
    <property type="protein sequence ID" value="KAL3265374.1"/>
    <property type="molecule type" value="Genomic_DNA"/>
</dbReference>
<keyword evidence="2" id="KW-1185">Reference proteome</keyword>
<comment type="caution">
    <text evidence="1">The sequence shown here is derived from an EMBL/GenBank/DDBJ whole genome shotgun (WGS) entry which is preliminary data.</text>
</comment>
<accession>A0ABD2MG51</accession>
<sequence length="77" mass="8425">DVEELSASLMAAAAAQAGNNDVEKGEDHLTQSTKSKIGSDANYLNRCVYLEQLLNGMMLRNATYVLENVKYARNTSN</sequence>
<gene>
    <name evidence="1" type="ORF">HHI36_009581</name>
</gene>
<feature type="non-terminal residue" evidence="1">
    <location>
        <position position="1"/>
    </location>
</feature>
<dbReference type="Proteomes" id="UP001516400">
    <property type="component" value="Unassembled WGS sequence"/>
</dbReference>
<evidence type="ECO:0000313" key="2">
    <source>
        <dbReference type="Proteomes" id="UP001516400"/>
    </source>
</evidence>
<name>A0ABD2MG51_9CUCU</name>
<reference evidence="1 2" key="1">
    <citation type="journal article" date="2021" name="BMC Biol.">
        <title>Horizontally acquired antibacterial genes associated with adaptive radiation of ladybird beetles.</title>
        <authorList>
            <person name="Li H.S."/>
            <person name="Tang X.F."/>
            <person name="Huang Y.H."/>
            <person name="Xu Z.Y."/>
            <person name="Chen M.L."/>
            <person name="Du X.Y."/>
            <person name="Qiu B.Y."/>
            <person name="Chen P.T."/>
            <person name="Zhang W."/>
            <person name="Slipinski A."/>
            <person name="Escalona H.E."/>
            <person name="Waterhouse R.M."/>
            <person name="Zwick A."/>
            <person name="Pang H."/>
        </authorList>
    </citation>
    <scope>NUCLEOTIDE SEQUENCE [LARGE SCALE GENOMIC DNA]</scope>
    <source>
        <strain evidence="1">SYSU2018</strain>
    </source>
</reference>
<organism evidence="1 2">
    <name type="scientific">Cryptolaemus montrouzieri</name>
    <dbReference type="NCBI Taxonomy" id="559131"/>
    <lineage>
        <taxon>Eukaryota</taxon>
        <taxon>Metazoa</taxon>
        <taxon>Ecdysozoa</taxon>
        <taxon>Arthropoda</taxon>
        <taxon>Hexapoda</taxon>
        <taxon>Insecta</taxon>
        <taxon>Pterygota</taxon>
        <taxon>Neoptera</taxon>
        <taxon>Endopterygota</taxon>
        <taxon>Coleoptera</taxon>
        <taxon>Polyphaga</taxon>
        <taxon>Cucujiformia</taxon>
        <taxon>Coccinelloidea</taxon>
        <taxon>Coccinellidae</taxon>
        <taxon>Scymninae</taxon>
        <taxon>Scymnini</taxon>
        <taxon>Cryptolaemus</taxon>
    </lineage>
</organism>
<evidence type="ECO:0000313" key="1">
    <source>
        <dbReference type="EMBL" id="KAL3265374.1"/>
    </source>
</evidence>
<protein>
    <submittedName>
        <fullName evidence="1">Uncharacterized protein</fullName>
    </submittedName>
</protein>
<dbReference type="AlphaFoldDB" id="A0ABD2MG51"/>